<comment type="subcellular location">
    <subcellularLocation>
        <location evidence="1">Mitochondrion outer membrane</location>
        <topology evidence="1">Multi-pass membrane protein</topology>
    </subcellularLocation>
</comment>
<feature type="non-terminal residue" evidence="12">
    <location>
        <position position="97"/>
    </location>
</feature>
<keyword evidence="4" id="KW-0677">Repeat</keyword>
<feature type="repeat" description="Solcar" evidence="9">
    <location>
        <begin position="1"/>
        <end position="80"/>
    </location>
</feature>
<evidence type="ECO:0000256" key="3">
    <source>
        <dbReference type="ARBA" id="ARBA00022692"/>
    </source>
</evidence>
<protein>
    <submittedName>
        <fullName evidence="12">Uncharacterized protein</fullName>
    </submittedName>
</protein>
<dbReference type="AlphaFoldDB" id="A0A0B7C5C1"/>
<reference evidence="12" key="1">
    <citation type="submission" date="2014-12" db="EMBL/GenBank/DDBJ databases">
        <title>Insight into the proteome of Arion vulgaris.</title>
        <authorList>
            <person name="Aradska J."/>
            <person name="Bulat T."/>
            <person name="Smidak R."/>
            <person name="Sarate P."/>
            <person name="Gangsoo J."/>
            <person name="Sialana F."/>
            <person name="Bilban M."/>
            <person name="Lubec G."/>
        </authorList>
    </citation>
    <scope>NUCLEOTIDE SEQUENCE</scope>
    <source>
        <tissue evidence="12">Skin</tissue>
    </source>
</reference>
<dbReference type="Gene3D" id="1.50.40.10">
    <property type="entry name" value="Mitochondrial carrier domain"/>
    <property type="match status" value="1"/>
</dbReference>
<name>A0A0B7C5C1_9EUPU</name>
<keyword evidence="8 9" id="KW-0472">Membrane</keyword>
<keyword evidence="6 11" id="KW-1133">Transmembrane helix</keyword>
<evidence type="ECO:0000256" key="1">
    <source>
        <dbReference type="ARBA" id="ARBA00004374"/>
    </source>
</evidence>
<dbReference type="GO" id="GO:0005741">
    <property type="term" value="C:mitochondrial outer membrane"/>
    <property type="evidence" value="ECO:0007669"/>
    <property type="project" value="UniProtKB-SubCell"/>
</dbReference>
<evidence type="ECO:0000256" key="4">
    <source>
        <dbReference type="ARBA" id="ARBA00022737"/>
    </source>
</evidence>
<accession>A0A0B7C5C1</accession>
<feature type="non-terminal residue" evidence="12">
    <location>
        <position position="1"/>
    </location>
</feature>
<dbReference type="SUPFAM" id="SSF103506">
    <property type="entry name" value="Mitochondrial carrier"/>
    <property type="match status" value="1"/>
</dbReference>
<evidence type="ECO:0000256" key="7">
    <source>
        <dbReference type="ARBA" id="ARBA00023128"/>
    </source>
</evidence>
<evidence type="ECO:0000313" key="12">
    <source>
        <dbReference type="EMBL" id="CEL00372.1"/>
    </source>
</evidence>
<evidence type="ECO:0000256" key="5">
    <source>
        <dbReference type="ARBA" id="ARBA00022787"/>
    </source>
</evidence>
<gene>
    <name evidence="12" type="primary">ORF223543</name>
</gene>
<evidence type="ECO:0000256" key="6">
    <source>
        <dbReference type="ARBA" id="ARBA00022989"/>
    </source>
</evidence>
<dbReference type="PROSITE" id="PS50920">
    <property type="entry name" value="SOLCAR"/>
    <property type="match status" value="1"/>
</dbReference>
<proteinExistence type="inferred from homology"/>
<dbReference type="Pfam" id="PF00153">
    <property type="entry name" value="Mito_carr"/>
    <property type="match status" value="1"/>
</dbReference>
<dbReference type="PANTHER" id="PTHR10780">
    <property type="entry name" value="MITOCHONDRIAL CARRIER HOMOLOG"/>
    <property type="match status" value="1"/>
</dbReference>
<evidence type="ECO:0000256" key="11">
    <source>
        <dbReference type="SAM" id="Phobius"/>
    </source>
</evidence>
<sequence>GNAAAIISRPLFVVFVRQVAQIIGNESKYTNTFCSLSKIGNEEGPKGLFAGLVPFLVGISIGIVGKSLLSYGIERALVRYPHENGESQESHAENTKT</sequence>
<keyword evidence="5" id="KW-1000">Mitochondrion outer membrane</keyword>
<organism evidence="12">
    <name type="scientific">Arion vulgaris</name>
    <dbReference type="NCBI Taxonomy" id="1028688"/>
    <lineage>
        <taxon>Eukaryota</taxon>
        <taxon>Metazoa</taxon>
        <taxon>Spiralia</taxon>
        <taxon>Lophotrochozoa</taxon>
        <taxon>Mollusca</taxon>
        <taxon>Gastropoda</taxon>
        <taxon>Heterobranchia</taxon>
        <taxon>Euthyneura</taxon>
        <taxon>Panpulmonata</taxon>
        <taxon>Eupulmonata</taxon>
        <taxon>Stylommatophora</taxon>
        <taxon>Helicina</taxon>
        <taxon>Arionoidea</taxon>
        <taxon>Arionidae</taxon>
        <taxon>Arion</taxon>
    </lineage>
</organism>
<keyword evidence="10" id="KW-0813">Transport</keyword>
<evidence type="ECO:0000256" key="2">
    <source>
        <dbReference type="ARBA" id="ARBA00006375"/>
    </source>
</evidence>
<keyword evidence="3 9" id="KW-0812">Transmembrane</keyword>
<feature type="transmembrane region" description="Helical" evidence="11">
    <location>
        <begin position="48"/>
        <end position="69"/>
    </location>
</feature>
<dbReference type="InterPro" id="IPR018108">
    <property type="entry name" value="MCP_transmembrane"/>
</dbReference>
<keyword evidence="7" id="KW-0496">Mitochondrion</keyword>
<dbReference type="EMBL" id="HACG01053501">
    <property type="protein sequence ID" value="CEL00372.1"/>
    <property type="molecule type" value="Transcribed_RNA"/>
</dbReference>
<evidence type="ECO:0000256" key="10">
    <source>
        <dbReference type="RuleBase" id="RU000488"/>
    </source>
</evidence>
<comment type="similarity">
    <text evidence="2 10">Belongs to the mitochondrial carrier (TC 2.A.29) family.</text>
</comment>
<evidence type="ECO:0000256" key="9">
    <source>
        <dbReference type="PROSITE-ProRule" id="PRU00282"/>
    </source>
</evidence>
<evidence type="ECO:0000256" key="8">
    <source>
        <dbReference type="ARBA" id="ARBA00023136"/>
    </source>
</evidence>
<dbReference type="PANTHER" id="PTHR10780:SF18">
    <property type="entry name" value="LD43650P"/>
    <property type="match status" value="1"/>
</dbReference>
<dbReference type="InterPro" id="IPR023395">
    <property type="entry name" value="MCP_dom_sf"/>
</dbReference>